<evidence type="ECO:0000256" key="1">
    <source>
        <dbReference type="SAM" id="Coils"/>
    </source>
</evidence>
<dbReference type="PANTHER" id="PTHR36734">
    <property type="entry name" value="YCF37-LIKE PROTEIN"/>
    <property type="match status" value="1"/>
</dbReference>
<dbReference type="AlphaFoldDB" id="A0AAV1DT98"/>
<name>A0AAV1DT98_OLDCO</name>
<accession>A0AAV1DT98</accession>
<dbReference type="Proteomes" id="UP001161247">
    <property type="component" value="Chromosome 6"/>
</dbReference>
<evidence type="ECO:0000313" key="3">
    <source>
        <dbReference type="Proteomes" id="UP001161247"/>
    </source>
</evidence>
<proteinExistence type="predicted"/>
<evidence type="ECO:0000313" key="2">
    <source>
        <dbReference type="EMBL" id="CAI9110054.1"/>
    </source>
</evidence>
<dbReference type="EMBL" id="OX459123">
    <property type="protein sequence ID" value="CAI9110054.1"/>
    <property type="molecule type" value="Genomic_DNA"/>
</dbReference>
<gene>
    <name evidence="2" type="ORF">OLC1_LOCUS17805</name>
</gene>
<protein>
    <submittedName>
        <fullName evidence="2">OLC1v1010016C1</fullName>
    </submittedName>
</protein>
<sequence>MASTSSVVGRTFTLHCARRDHPSPPNSQLTKLSPAVIPGRRQLLLLTTATTAFKAVELPSRADDIGLFGLRKKLKKAEEQAEELVKESFEAADKGIEAAGKGIEAAEKGLETAEKGLEAAEKEIEETVSFGALAQAGAVAGAEFVGVLVATSIVNGILGPEAQKS</sequence>
<keyword evidence="1" id="KW-0175">Coiled coil</keyword>
<organism evidence="2 3">
    <name type="scientific">Oldenlandia corymbosa var. corymbosa</name>
    <dbReference type="NCBI Taxonomy" id="529605"/>
    <lineage>
        <taxon>Eukaryota</taxon>
        <taxon>Viridiplantae</taxon>
        <taxon>Streptophyta</taxon>
        <taxon>Embryophyta</taxon>
        <taxon>Tracheophyta</taxon>
        <taxon>Spermatophyta</taxon>
        <taxon>Magnoliopsida</taxon>
        <taxon>eudicotyledons</taxon>
        <taxon>Gunneridae</taxon>
        <taxon>Pentapetalae</taxon>
        <taxon>asterids</taxon>
        <taxon>lamiids</taxon>
        <taxon>Gentianales</taxon>
        <taxon>Rubiaceae</taxon>
        <taxon>Rubioideae</taxon>
        <taxon>Spermacoceae</taxon>
        <taxon>Hedyotis-Oldenlandia complex</taxon>
        <taxon>Oldenlandia</taxon>
    </lineage>
</organism>
<dbReference type="PANTHER" id="PTHR36734:SF1">
    <property type="entry name" value="OS02G0815300 PROTEIN"/>
    <property type="match status" value="1"/>
</dbReference>
<reference evidence="2" key="1">
    <citation type="submission" date="2023-03" db="EMBL/GenBank/DDBJ databases">
        <authorList>
            <person name="Julca I."/>
        </authorList>
    </citation>
    <scope>NUCLEOTIDE SEQUENCE</scope>
</reference>
<keyword evidence="3" id="KW-1185">Reference proteome</keyword>
<dbReference type="GO" id="GO:0009534">
    <property type="term" value="C:chloroplast thylakoid"/>
    <property type="evidence" value="ECO:0007669"/>
    <property type="project" value="TreeGrafter"/>
</dbReference>
<feature type="coiled-coil region" evidence="1">
    <location>
        <begin position="67"/>
        <end position="123"/>
    </location>
</feature>